<keyword evidence="1 2" id="KW-0597">Phosphoprotein</keyword>
<organism evidence="4 5">
    <name type="scientific">Pseudomonas spelaei</name>
    <dbReference type="NCBI Taxonomy" id="1055469"/>
    <lineage>
        <taxon>Bacteria</taxon>
        <taxon>Pseudomonadati</taxon>
        <taxon>Pseudomonadota</taxon>
        <taxon>Gammaproteobacteria</taxon>
        <taxon>Pseudomonadales</taxon>
        <taxon>Pseudomonadaceae</taxon>
        <taxon>Pseudomonas</taxon>
    </lineage>
</organism>
<dbReference type="PANTHER" id="PTHR44591:SF3">
    <property type="entry name" value="RESPONSE REGULATORY DOMAIN-CONTAINING PROTEIN"/>
    <property type="match status" value="1"/>
</dbReference>
<dbReference type="Pfam" id="PF00072">
    <property type="entry name" value="Response_reg"/>
    <property type="match status" value="1"/>
</dbReference>
<dbReference type="AlphaFoldDB" id="A0A6I3WD94"/>
<dbReference type="GO" id="GO:0000160">
    <property type="term" value="P:phosphorelay signal transduction system"/>
    <property type="evidence" value="ECO:0007669"/>
    <property type="project" value="InterPro"/>
</dbReference>
<gene>
    <name evidence="4" type="ORF">GNF76_17455</name>
</gene>
<evidence type="ECO:0000256" key="2">
    <source>
        <dbReference type="PROSITE-ProRule" id="PRU00169"/>
    </source>
</evidence>
<dbReference type="Gene3D" id="3.40.50.2300">
    <property type="match status" value="1"/>
</dbReference>
<feature type="modified residue" description="4-aspartylphosphate" evidence="2">
    <location>
        <position position="58"/>
    </location>
</feature>
<dbReference type="Proteomes" id="UP000438196">
    <property type="component" value="Unassembled WGS sequence"/>
</dbReference>
<feature type="domain" description="Response regulatory" evidence="3">
    <location>
        <begin position="6"/>
        <end position="128"/>
    </location>
</feature>
<dbReference type="PANTHER" id="PTHR44591">
    <property type="entry name" value="STRESS RESPONSE REGULATOR PROTEIN 1"/>
    <property type="match status" value="1"/>
</dbReference>
<name>A0A6I3WD94_9PSED</name>
<dbReference type="InterPro" id="IPR050595">
    <property type="entry name" value="Bact_response_regulator"/>
</dbReference>
<protein>
    <submittedName>
        <fullName evidence="4">Response regulator</fullName>
    </submittedName>
</protein>
<dbReference type="SUPFAM" id="SSF52172">
    <property type="entry name" value="CheY-like"/>
    <property type="match status" value="1"/>
</dbReference>
<evidence type="ECO:0000256" key="1">
    <source>
        <dbReference type="ARBA" id="ARBA00022553"/>
    </source>
</evidence>
<accession>A0A6I3WD94</accession>
<dbReference type="SMART" id="SM00448">
    <property type="entry name" value="REC"/>
    <property type="match status" value="1"/>
</dbReference>
<dbReference type="EMBL" id="WNNK01000014">
    <property type="protein sequence ID" value="MUF06141.1"/>
    <property type="molecule type" value="Genomic_DNA"/>
</dbReference>
<evidence type="ECO:0000259" key="3">
    <source>
        <dbReference type="PROSITE" id="PS50110"/>
    </source>
</evidence>
<dbReference type="RefSeq" id="WP_155584369.1">
    <property type="nucleotide sequence ID" value="NZ_JBHSTH010000012.1"/>
</dbReference>
<evidence type="ECO:0000313" key="5">
    <source>
        <dbReference type="Proteomes" id="UP000438196"/>
    </source>
</evidence>
<proteinExistence type="predicted"/>
<keyword evidence="5" id="KW-1185">Reference proteome</keyword>
<reference evidence="4 5" key="1">
    <citation type="submission" date="2019-11" db="EMBL/GenBank/DDBJ databases">
        <title>Pseudomonas karstica sp. nov. and Pseudomonas spelaei sp. nov. from karst caves.</title>
        <authorList>
            <person name="Zeman M."/>
        </authorList>
    </citation>
    <scope>NUCLEOTIDE SEQUENCE [LARGE SCALE GENOMIC DNA]</scope>
    <source>
        <strain evidence="4 5">CCM 7893</strain>
    </source>
</reference>
<dbReference type="InterPro" id="IPR011006">
    <property type="entry name" value="CheY-like_superfamily"/>
</dbReference>
<dbReference type="OrthoDB" id="7004624at2"/>
<comment type="caution">
    <text evidence="4">The sequence shown here is derived from an EMBL/GenBank/DDBJ whole genome shotgun (WGS) entry which is preliminary data.</text>
</comment>
<sequence length="150" mass="16880">MLKQLRILLVEDHPFQLLATQCLLRNAGYHQLTPAENAEQALRLMVHTEVPFDILLCDQCLPDLPGLELIEIAHRRGFINAAILLSGLPSKELENLKAQALQRHFPLLGYLAKPFNHDELQVLIHQSKLGNGKLSLYESEPMTTESGHTT</sequence>
<dbReference type="PROSITE" id="PS50110">
    <property type="entry name" value="RESPONSE_REGULATORY"/>
    <property type="match status" value="1"/>
</dbReference>
<evidence type="ECO:0000313" key="4">
    <source>
        <dbReference type="EMBL" id="MUF06141.1"/>
    </source>
</evidence>
<dbReference type="InterPro" id="IPR001789">
    <property type="entry name" value="Sig_transdc_resp-reg_receiver"/>
</dbReference>